<dbReference type="Proteomes" id="UP001163324">
    <property type="component" value="Chromosome 3"/>
</dbReference>
<keyword evidence="2" id="KW-1185">Reference proteome</keyword>
<gene>
    <name evidence="1" type="ORF">N3K66_003136</name>
</gene>
<comment type="caution">
    <text evidence="1">The sequence shown here is derived from an EMBL/GenBank/DDBJ whole genome shotgun (WGS) entry which is preliminary data.</text>
</comment>
<name>A0ACC0V643_9HYPO</name>
<reference evidence="1" key="1">
    <citation type="submission" date="2022-10" db="EMBL/GenBank/DDBJ databases">
        <title>Complete Genome of Trichothecium roseum strain YXFP-22015, a Plant Pathogen Isolated from Citrus.</title>
        <authorList>
            <person name="Wang Y."/>
            <person name="Zhu L."/>
        </authorList>
    </citation>
    <scope>NUCLEOTIDE SEQUENCE</scope>
    <source>
        <strain evidence="1">YXFP-22015</strain>
    </source>
</reference>
<sequence length="264" mass="28721">MWKSPLRCKMPGPTHFLCLPLRSAELSSRLAAFKVDVTRAGDDDDGVAAIPEAAVRPPGTLHLTLGVMALQDESLVQRARDVLQSLRPGDLLRRIRLAEKKTAGEEGQASPPPPPPPQLGEDGKLSLAFRGLQAMRRPDQTSVLYVPPVDDEGQTLRRLCEELRSPFREAGLMTVDDDGRPLLLHATVVNTVYVRGKGKNKGKGKGKGGRGRLTFDGREVLARYEGFAWAESVEVGEVAICRMGAKKVGDEGDQAYEVEAEVAF</sequence>
<dbReference type="EMBL" id="CM047942">
    <property type="protein sequence ID" value="KAI9901319.1"/>
    <property type="molecule type" value="Genomic_DNA"/>
</dbReference>
<proteinExistence type="predicted"/>
<evidence type="ECO:0000313" key="2">
    <source>
        <dbReference type="Proteomes" id="UP001163324"/>
    </source>
</evidence>
<accession>A0ACC0V643</accession>
<protein>
    <submittedName>
        <fullName evidence="1">Uncharacterized protein</fullName>
    </submittedName>
</protein>
<evidence type="ECO:0000313" key="1">
    <source>
        <dbReference type="EMBL" id="KAI9901319.1"/>
    </source>
</evidence>
<organism evidence="1 2">
    <name type="scientific">Trichothecium roseum</name>
    <dbReference type="NCBI Taxonomy" id="47278"/>
    <lineage>
        <taxon>Eukaryota</taxon>
        <taxon>Fungi</taxon>
        <taxon>Dikarya</taxon>
        <taxon>Ascomycota</taxon>
        <taxon>Pezizomycotina</taxon>
        <taxon>Sordariomycetes</taxon>
        <taxon>Hypocreomycetidae</taxon>
        <taxon>Hypocreales</taxon>
        <taxon>Hypocreales incertae sedis</taxon>
        <taxon>Trichothecium</taxon>
    </lineage>
</organism>